<name>A0A6J4PWV9_9BACT</name>
<protein>
    <submittedName>
        <fullName evidence="1">Uncharacterized protein</fullName>
    </submittedName>
</protein>
<organism evidence="1">
    <name type="scientific">uncultured Pyrinomonadaceae bacterium</name>
    <dbReference type="NCBI Taxonomy" id="2283094"/>
    <lineage>
        <taxon>Bacteria</taxon>
        <taxon>Pseudomonadati</taxon>
        <taxon>Acidobacteriota</taxon>
        <taxon>Blastocatellia</taxon>
        <taxon>Blastocatellales</taxon>
        <taxon>Pyrinomonadaceae</taxon>
        <taxon>environmental samples</taxon>
    </lineage>
</organism>
<proteinExistence type="predicted"/>
<accession>A0A6J4PWV9</accession>
<reference evidence="1" key="1">
    <citation type="submission" date="2020-02" db="EMBL/GenBank/DDBJ databases">
        <authorList>
            <person name="Meier V. D."/>
        </authorList>
    </citation>
    <scope>NUCLEOTIDE SEQUENCE</scope>
    <source>
        <strain evidence="1">AVDCRST_MAG74</strain>
    </source>
</reference>
<evidence type="ECO:0000313" key="1">
    <source>
        <dbReference type="EMBL" id="CAA9421797.1"/>
    </source>
</evidence>
<dbReference type="AlphaFoldDB" id="A0A6J4PWV9"/>
<sequence>MSAFNRRRSLAEKFCKSNSNRISFGFIPNCSDVNDMVLEKIISITIISRQPLKNARLIFRHVYCQL</sequence>
<dbReference type="EMBL" id="CADCUR010000275">
    <property type="protein sequence ID" value="CAA9421797.1"/>
    <property type="molecule type" value="Genomic_DNA"/>
</dbReference>
<gene>
    <name evidence="1" type="ORF">AVDCRST_MAG74-3296</name>
</gene>